<dbReference type="GO" id="GO:0003723">
    <property type="term" value="F:RNA binding"/>
    <property type="evidence" value="ECO:0007669"/>
    <property type="project" value="InterPro"/>
</dbReference>
<reference evidence="2" key="1">
    <citation type="submission" date="2018-04" db="EMBL/GenBank/DDBJ databases">
        <title>Transcriptome of Schizaphis graminum biotype I.</title>
        <authorList>
            <person name="Scully E.D."/>
            <person name="Geib S.M."/>
            <person name="Palmer N.A."/>
            <person name="Koch K."/>
            <person name="Bradshaw J."/>
            <person name="Heng-Moss T."/>
            <person name="Sarath G."/>
        </authorList>
    </citation>
    <scope>NUCLEOTIDE SEQUENCE</scope>
</reference>
<proteinExistence type="predicted"/>
<name>A0A2S2PT59_SCHGA</name>
<organism evidence="2">
    <name type="scientific">Schizaphis graminum</name>
    <name type="common">Green bug aphid</name>
    <dbReference type="NCBI Taxonomy" id="13262"/>
    <lineage>
        <taxon>Eukaryota</taxon>
        <taxon>Metazoa</taxon>
        <taxon>Ecdysozoa</taxon>
        <taxon>Arthropoda</taxon>
        <taxon>Hexapoda</taxon>
        <taxon>Insecta</taxon>
        <taxon>Pterygota</taxon>
        <taxon>Neoptera</taxon>
        <taxon>Paraneoptera</taxon>
        <taxon>Hemiptera</taxon>
        <taxon>Sternorrhyncha</taxon>
        <taxon>Aphidomorpha</taxon>
        <taxon>Aphidoidea</taxon>
        <taxon>Aphididae</taxon>
        <taxon>Aphidini</taxon>
        <taxon>Schizaphis</taxon>
    </lineage>
</organism>
<sequence>MSTQEVPETASSSLSECNISEPTPIQSQQTYQEAINEVKLSSESIKKCMDSVWAGWETYVSSGKAEAYSELMRYVPSWLQKNYEPEFDPKVILSYIAAQSSNKIEMDRNIDMLVKLGIEKGNNLEKVAIKLSPKFKHEFERLRITYNLVSKAKSSKSAVTLSRICESVPILTCLYLKNEAENPIVSFESMEKICKNYPRVMMTSAFAYLIPNKEDEFCLFLKNAHLLHQYQFFATISRQTHPNSSDDIEDDFISKVYASTQAAIIGSHIEYDVQMKFLKENDLIVEGENEITVTERVLEAKKLWDEKVRQHEINQQYSGEYEDGILV</sequence>
<gene>
    <name evidence="2" type="primary">N_0</name>
    <name evidence="2" type="ORF">g.1998</name>
</gene>
<evidence type="ECO:0000313" key="2">
    <source>
        <dbReference type="EMBL" id="MBY32524.1"/>
    </source>
</evidence>
<dbReference type="AlphaFoldDB" id="A0A2S2PT59"/>
<dbReference type="EMBL" id="GGMR01019905">
    <property type="protein sequence ID" value="MBY32524.1"/>
    <property type="molecule type" value="Transcribed_RNA"/>
</dbReference>
<dbReference type="Pfam" id="PF05733">
    <property type="entry name" value="Tenui_N"/>
    <property type="match status" value="1"/>
</dbReference>
<protein>
    <submittedName>
        <fullName evidence="2">Nucleoprotein</fullName>
    </submittedName>
</protein>
<dbReference type="InterPro" id="IPR009522">
    <property type="entry name" value="Capsid_Phlebovir/Tenuivir"/>
</dbReference>
<feature type="region of interest" description="Disordered" evidence="1">
    <location>
        <begin position="1"/>
        <end position="30"/>
    </location>
</feature>
<accession>A0A2S2PT59</accession>
<evidence type="ECO:0000256" key="1">
    <source>
        <dbReference type="SAM" id="MobiDB-lite"/>
    </source>
</evidence>